<evidence type="ECO:0000313" key="1">
    <source>
        <dbReference type="EMBL" id="EEO43628.1"/>
    </source>
</evidence>
<name>A0A140PW37_9FUSO</name>
<reference evidence="1 2" key="1">
    <citation type="submission" date="2013-11" db="EMBL/GenBank/DDBJ databases">
        <title>The Genome Sequence of Fusobacterium sp. 7_1.</title>
        <authorList>
            <consortium name="The Broad Institute Genome Sequencing Platform"/>
            <person name="Earl A."/>
            <person name="Ward D."/>
            <person name="Feldgarden M."/>
            <person name="Gevers D."/>
            <person name="Strauss J."/>
            <person name="Ambrose C.E."/>
            <person name="Allen-Vercoe E."/>
            <person name="Walker B."/>
            <person name="Young S.K."/>
            <person name="Zeng Q."/>
            <person name="Gargeya S."/>
            <person name="Fitzgerald M."/>
            <person name="Haas B."/>
            <person name="Abouelleil A."/>
            <person name="Alvarado L."/>
            <person name="Arachchi H.M."/>
            <person name="Berlin A.M."/>
            <person name="Chapman S.B."/>
            <person name="Goldberg J."/>
            <person name="Griggs A."/>
            <person name="Gujja S."/>
            <person name="Hansen M."/>
            <person name="Howarth C."/>
            <person name="Imamovic A."/>
            <person name="Larimer J."/>
            <person name="McCowen C."/>
            <person name="Montmayeur A."/>
            <person name="Murphy C."/>
            <person name="Neiman D."/>
            <person name="Pearson M."/>
            <person name="Priest M."/>
            <person name="Roberts A."/>
            <person name="Saif S."/>
            <person name="Shea T."/>
            <person name="Sisk P."/>
            <person name="Sykes S."/>
            <person name="Wortman J."/>
            <person name="Nusbaum C."/>
            <person name="Birren B."/>
        </authorList>
    </citation>
    <scope>NUCLEOTIDE SEQUENCE [LARGE SCALE GENOMIC DNA]</scope>
    <source>
        <strain evidence="1 2">7_1</strain>
    </source>
</reference>
<dbReference type="AlphaFoldDB" id="A0A140PW37"/>
<protein>
    <recommendedName>
        <fullName evidence="3">DUF3990 domain-containing protein</fullName>
    </recommendedName>
</protein>
<dbReference type="EMBL" id="CP007062">
    <property type="protein sequence ID" value="EEO43628.1"/>
    <property type="molecule type" value="Genomic_DNA"/>
</dbReference>
<dbReference type="KEGG" id="fne:FSDG_02187"/>
<dbReference type="RefSeq" id="WP_008702626.1">
    <property type="nucleotide sequence ID" value="NZ_AKBT01000002.1"/>
</dbReference>
<organism evidence="1">
    <name type="scientific">Fusobacterium animalis 7_1</name>
    <dbReference type="NCBI Taxonomy" id="457405"/>
    <lineage>
        <taxon>Bacteria</taxon>
        <taxon>Fusobacteriati</taxon>
        <taxon>Fusobacteriota</taxon>
        <taxon>Fusobacteriia</taxon>
        <taxon>Fusobacteriales</taxon>
        <taxon>Fusobacteriaceae</taxon>
        <taxon>Fusobacterium</taxon>
    </lineage>
</organism>
<gene>
    <name evidence="1" type="ORF">FSDG_02187</name>
</gene>
<dbReference type="Proteomes" id="UP000002799">
    <property type="component" value="Chromosome"/>
</dbReference>
<dbReference type="Gene3D" id="3.90.228.10">
    <property type="match status" value="1"/>
</dbReference>
<dbReference type="HOGENOM" id="CLU_1560754_0_0_0"/>
<evidence type="ECO:0008006" key="3">
    <source>
        <dbReference type="Google" id="ProtNLM"/>
    </source>
</evidence>
<proteinExistence type="predicted"/>
<evidence type="ECO:0000313" key="2">
    <source>
        <dbReference type="Proteomes" id="UP000002799"/>
    </source>
</evidence>
<accession>A0A140PW37</accession>
<sequence>MVQLQGFHGTNKSSFEKIKKEGFYICKTGWFGSGVYFYKNNIEKALEWSKKKYKSNNCVIEINLKIENKFVFDVTNVNGEDARIFHRIRKELIEQMKKVGILAIVSKKNFDNIVFNYISKKLKKQVIIGNSFTYDEYDIPSRVPNGIEICIIDIKIIVLKDLKEVKK</sequence>
<dbReference type="SUPFAM" id="SSF56399">
    <property type="entry name" value="ADP-ribosylation"/>
    <property type="match status" value="1"/>
</dbReference>
<dbReference type="eggNOG" id="ENOG503347T">
    <property type="taxonomic scope" value="Bacteria"/>
</dbReference>